<dbReference type="Proteomes" id="UP000010164">
    <property type="component" value="Unassembled WGS sequence"/>
</dbReference>
<dbReference type="SMART" id="SM00450">
    <property type="entry name" value="RHOD"/>
    <property type="match status" value="1"/>
</dbReference>
<dbReference type="SMR" id="L0W7V1"/>
<protein>
    <submittedName>
        <fullName evidence="2">Rhodanese-domain-containing protein</fullName>
    </submittedName>
</protein>
<dbReference type="STRING" id="1177179.A11A3_15960"/>
<accession>L0W7V1</accession>
<dbReference type="GO" id="GO:0004792">
    <property type="term" value="F:thiosulfate-cyanide sulfurtransferase activity"/>
    <property type="evidence" value="ECO:0007669"/>
    <property type="project" value="TreeGrafter"/>
</dbReference>
<dbReference type="EMBL" id="AMRJ01000040">
    <property type="protein sequence ID" value="EKF72976.1"/>
    <property type="molecule type" value="Genomic_DNA"/>
</dbReference>
<dbReference type="OrthoDB" id="9791096at2"/>
<dbReference type="PATRIC" id="fig|1177179.3.peg.3141"/>
<reference evidence="2 3" key="1">
    <citation type="journal article" date="2012" name="J. Bacteriol.">
        <title>Genome Sequence of the Alkane-Degrading Bacterium Alcanivorax hongdengensis Type Strain A-11-3.</title>
        <authorList>
            <person name="Lai Q."/>
            <person name="Shao Z."/>
        </authorList>
    </citation>
    <scope>NUCLEOTIDE SEQUENCE [LARGE SCALE GENOMIC DNA]</scope>
    <source>
        <strain evidence="2 3">A-11-3</strain>
    </source>
</reference>
<evidence type="ECO:0000313" key="2">
    <source>
        <dbReference type="EMBL" id="EKF72976.1"/>
    </source>
</evidence>
<keyword evidence="3" id="KW-1185">Reference proteome</keyword>
<gene>
    <name evidence="2" type="ORF">A11A3_15960</name>
</gene>
<comment type="caution">
    <text evidence="2">The sequence shown here is derived from an EMBL/GenBank/DDBJ whole genome shotgun (WGS) entry which is preliminary data.</text>
</comment>
<dbReference type="eggNOG" id="COG0607">
    <property type="taxonomic scope" value="Bacteria"/>
</dbReference>
<sequence>MQTVHDMVQSAKKEIQEITLDQADAAIHDADVLLDVREPDEFHQGHLAGAINVPRGILEFTLDNEPSLQDRHQKIVLYCKTSGRAALAAQTMKAMGYQYVQSIQGGFDAWHAAGRKVVTPSLPDFE</sequence>
<dbReference type="RefSeq" id="WP_008930357.1">
    <property type="nucleotide sequence ID" value="NZ_AMRJ01000040.1"/>
</dbReference>
<dbReference type="InterPro" id="IPR001763">
    <property type="entry name" value="Rhodanese-like_dom"/>
</dbReference>
<name>L0W7V1_9GAMM</name>
<evidence type="ECO:0000313" key="3">
    <source>
        <dbReference type="Proteomes" id="UP000010164"/>
    </source>
</evidence>
<dbReference type="SUPFAM" id="SSF52821">
    <property type="entry name" value="Rhodanese/Cell cycle control phosphatase"/>
    <property type="match status" value="1"/>
</dbReference>
<dbReference type="AlphaFoldDB" id="L0W7V1"/>
<proteinExistence type="predicted"/>
<dbReference type="Gene3D" id="3.40.250.10">
    <property type="entry name" value="Rhodanese-like domain"/>
    <property type="match status" value="1"/>
</dbReference>
<dbReference type="InterPro" id="IPR036873">
    <property type="entry name" value="Rhodanese-like_dom_sf"/>
</dbReference>
<feature type="domain" description="Rhodanese" evidence="1">
    <location>
        <begin position="27"/>
        <end position="119"/>
    </location>
</feature>
<organism evidence="2 3">
    <name type="scientific">Alcanivorax hongdengensis A-11-3</name>
    <dbReference type="NCBI Taxonomy" id="1177179"/>
    <lineage>
        <taxon>Bacteria</taxon>
        <taxon>Pseudomonadati</taxon>
        <taxon>Pseudomonadota</taxon>
        <taxon>Gammaproteobacteria</taxon>
        <taxon>Oceanospirillales</taxon>
        <taxon>Alcanivoracaceae</taxon>
        <taxon>Alcanivorax</taxon>
    </lineage>
</organism>
<dbReference type="PROSITE" id="PS50206">
    <property type="entry name" value="RHODANESE_3"/>
    <property type="match status" value="1"/>
</dbReference>
<evidence type="ECO:0000259" key="1">
    <source>
        <dbReference type="PROSITE" id="PS50206"/>
    </source>
</evidence>
<dbReference type="PANTHER" id="PTHR44086:SF10">
    <property type="entry name" value="THIOSULFATE SULFURTRANSFERASE_RHODANESE-LIKE DOMAIN-CONTAINING PROTEIN 3"/>
    <property type="match status" value="1"/>
</dbReference>
<dbReference type="Pfam" id="PF00581">
    <property type="entry name" value="Rhodanese"/>
    <property type="match status" value="1"/>
</dbReference>
<dbReference type="PANTHER" id="PTHR44086">
    <property type="entry name" value="THIOSULFATE SULFURTRANSFERASE RDL2, MITOCHONDRIAL-RELATED"/>
    <property type="match status" value="1"/>
</dbReference>